<proteinExistence type="predicted"/>
<dbReference type="EMBL" id="MLFT02000007">
    <property type="protein sequence ID" value="PHT42949.1"/>
    <property type="molecule type" value="Genomic_DNA"/>
</dbReference>
<dbReference type="OrthoDB" id="1680482at2759"/>
<reference evidence="2" key="2">
    <citation type="journal article" date="2017" name="J. Anim. Genet.">
        <title>Multiple reference genome sequences of hot pepper reveal the massive evolution of plant disease resistance genes by retroduplication.</title>
        <authorList>
            <person name="Kim S."/>
            <person name="Park J."/>
            <person name="Yeom S.-I."/>
            <person name="Kim Y.-M."/>
            <person name="Seo E."/>
            <person name="Kim K.-T."/>
            <person name="Kim M.-S."/>
            <person name="Lee J.M."/>
            <person name="Cheong K."/>
            <person name="Shin H.-S."/>
            <person name="Kim S.-B."/>
            <person name="Han K."/>
            <person name="Lee J."/>
            <person name="Park M."/>
            <person name="Lee H.-A."/>
            <person name="Lee H.-Y."/>
            <person name="Lee Y."/>
            <person name="Oh S."/>
            <person name="Lee J.H."/>
            <person name="Choi E."/>
            <person name="Choi E."/>
            <person name="Lee S.E."/>
            <person name="Jeon J."/>
            <person name="Kim H."/>
            <person name="Choi G."/>
            <person name="Song H."/>
            <person name="Lee J."/>
            <person name="Lee S.-C."/>
            <person name="Kwon J.-K."/>
            <person name="Lee H.-Y."/>
            <person name="Koo N."/>
            <person name="Hong Y."/>
            <person name="Kim R.W."/>
            <person name="Kang W.-H."/>
            <person name="Huh J.H."/>
            <person name="Kang B.-C."/>
            <person name="Yang T.-J."/>
            <person name="Lee Y.-H."/>
            <person name="Bennetzen J.L."/>
            <person name="Choi D."/>
        </authorList>
    </citation>
    <scope>NUCLEOTIDE SEQUENCE [LARGE SCALE GENOMIC DNA]</scope>
    <source>
        <strain evidence="2">cv. PBC81</strain>
    </source>
</reference>
<dbReference type="PANTHER" id="PTHR33022">
    <property type="entry name" value="DUF1985 DOMAIN-CONTAINING PROTEIN"/>
    <property type="match status" value="1"/>
</dbReference>
<evidence type="ECO:0008006" key="3">
    <source>
        <dbReference type="Google" id="ProtNLM"/>
    </source>
</evidence>
<dbReference type="Proteomes" id="UP000224567">
    <property type="component" value="Unassembled WGS sequence"/>
</dbReference>
<evidence type="ECO:0000313" key="2">
    <source>
        <dbReference type="Proteomes" id="UP000224567"/>
    </source>
</evidence>
<protein>
    <recommendedName>
        <fullName evidence="3">Ubiquitin-like protease family profile domain-containing protein</fullName>
    </recommendedName>
</protein>
<sequence length="140" mass="16226">MIRSRPLSEIQKLAKILPTYLDISGFFYQKVHTDWSMIEAYWDKMYNPFDVEYVEGIAQQPIGSMDCGIFIAAYAESLSDGLEVPNVGFDAELLHKRFDTLLWKHGKVKVQKSYLSNTKDSRRPKPNFIPPDEEQLVHIE</sequence>
<dbReference type="InterPro" id="IPR038765">
    <property type="entry name" value="Papain-like_cys_pep_sf"/>
</dbReference>
<name>A0A2G2WCQ6_CAPBA</name>
<accession>A0A2G2WCQ6</accession>
<evidence type="ECO:0000313" key="1">
    <source>
        <dbReference type="EMBL" id="PHT42949.1"/>
    </source>
</evidence>
<comment type="caution">
    <text evidence="1">The sequence shown here is derived from an EMBL/GenBank/DDBJ whole genome shotgun (WGS) entry which is preliminary data.</text>
</comment>
<organism evidence="1 2">
    <name type="scientific">Capsicum baccatum</name>
    <name type="common">Peruvian pepper</name>
    <dbReference type="NCBI Taxonomy" id="33114"/>
    <lineage>
        <taxon>Eukaryota</taxon>
        <taxon>Viridiplantae</taxon>
        <taxon>Streptophyta</taxon>
        <taxon>Embryophyta</taxon>
        <taxon>Tracheophyta</taxon>
        <taxon>Spermatophyta</taxon>
        <taxon>Magnoliopsida</taxon>
        <taxon>eudicotyledons</taxon>
        <taxon>Gunneridae</taxon>
        <taxon>Pentapetalae</taxon>
        <taxon>asterids</taxon>
        <taxon>lamiids</taxon>
        <taxon>Solanales</taxon>
        <taxon>Solanaceae</taxon>
        <taxon>Solanoideae</taxon>
        <taxon>Capsiceae</taxon>
        <taxon>Capsicum</taxon>
    </lineage>
</organism>
<dbReference type="Gene3D" id="3.40.395.10">
    <property type="entry name" value="Adenoviral Proteinase, Chain A"/>
    <property type="match status" value="1"/>
</dbReference>
<dbReference type="PANTHER" id="PTHR33022:SF13">
    <property type="entry name" value="UBIQUITIN-LIKE PROTEASE FAMILY PROFILE DOMAIN-CONTAINING PROTEIN"/>
    <property type="match status" value="1"/>
</dbReference>
<keyword evidence="2" id="KW-1185">Reference proteome</keyword>
<gene>
    <name evidence="1" type="ORF">CQW23_16974</name>
</gene>
<dbReference type="SUPFAM" id="SSF54001">
    <property type="entry name" value="Cysteine proteinases"/>
    <property type="match status" value="1"/>
</dbReference>
<reference evidence="1 2" key="1">
    <citation type="journal article" date="2017" name="Genome Biol.">
        <title>New reference genome sequences of hot pepper reveal the massive evolution of plant disease-resistance genes by retroduplication.</title>
        <authorList>
            <person name="Kim S."/>
            <person name="Park J."/>
            <person name="Yeom S.I."/>
            <person name="Kim Y.M."/>
            <person name="Seo E."/>
            <person name="Kim K.T."/>
            <person name="Kim M.S."/>
            <person name="Lee J.M."/>
            <person name="Cheong K."/>
            <person name="Shin H.S."/>
            <person name="Kim S.B."/>
            <person name="Han K."/>
            <person name="Lee J."/>
            <person name="Park M."/>
            <person name="Lee H.A."/>
            <person name="Lee H.Y."/>
            <person name="Lee Y."/>
            <person name="Oh S."/>
            <person name="Lee J.H."/>
            <person name="Choi E."/>
            <person name="Choi E."/>
            <person name="Lee S.E."/>
            <person name="Jeon J."/>
            <person name="Kim H."/>
            <person name="Choi G."/>
            <person name="Song H."/>
            <person name="Lee J."/>
            <person name="Lee S.C."/>
            <person name="Kwon J.K."/>
            <person name="Lee H.Y."/>
            <person name="Koo N."/>
            <person name="Hong Y."/>
            <person name="Kim R.W."/>
            <person name="Kang W.H."/>
            <person name="Huh J.H."/>
            <person name="Kang B.C."/>
            <person name="Yang T.J."/>
            <person name="Lee Y.H."/>
            <person name="Bennetzen J.L."/>
            <person name="Choi D."/>
        </authorList>
    </citation>
    <scope>NUCLEOTIDE SEQUENCE [LARGE SCALE GENOMIC DNA]</scope>
    <source>
        <strain evidence="2">cv. PBC81</strain>
    </source>
</reference>
<dbReference type="AlphaFoldDB" id="A0A2G2WCQ6"/>